<dbReference type="PROSITE" id="PS00330">
    <property type="entry name" value="HEMOLYSIN_CALCIUM"/>
    <property type="match status" value="2"/>
</dbReference>
<dbReference type="InterPro" id="IPR018511">
    <property type="entry name" value="Hemolysin-typ_Ca-bd_CS"/>
</dbReference>
<name>A0A941JSR4_9CHRO</name>
<dbReference type="EMBL" id="JADQBC010000091">
    <property type="protein sequence ID" value="MBR8828851.1"/>
    <property type="molecule type" value="Genomic_DNA"/>
</dbReference>
<evidence type="ECO:0000256" key="1">
    <source>
        <dbReference type="SAM" id="MobiDB-lite"/>
    </source>
</evidence>
<gene>
    <name evidence="2" type="ORF">DSM107014_13275</name>
</gene>
<dbReference type="Pfam" id="PF00353">
    <property type="entry name" value="HemolysinCabind"/>
    <property type="match status" value="2"/>
</dbReference>
<dbReference type="SUPFAM" id="SSF51120">
    <property type="entry name" value="beta-Roll"/>
    <property type="match status" value="2"/>
</dbReference>
<dbReference type="Gene3D" id="2.150.10.10">
    <property type="entry name" value="Serralysin-like metalloprotease, C-terminal"/>
    <property type="match status" value="3"/>
</dbReference>
<dbReference type="PRINTS" id="PR00313">
    <property type="entry name" value="CABNDNGRPT"/>
</dbReference>
<protein>
    <submittedName>
        <fullName evidence="2">Calcium-binding protein</fullName>
    </submittedName>
</protein>
<dbReference type="AlphaFoldDB" id="A0A941JSR4"/>
<feature type="compositionally biased region" description="Polar residues" evidence="1">
    <location>
        <begin position="1"/>
        <end position="18"/>
    </location>
</feature>
<organism evidence="2 3">
    <name type="scientific">Gomphosphaeria aponina SAG 52.96 = DSM 107014</name>
    <dbReference type="NCBI Taxonomy" id="1521640"/>
    <lineage>
        <taxon>Bacteria</taxon>
        <taxon>Bacillati</taxon>
        <taxon>Cyanobacteriota</taxon>
        <taxon>Cyanophyceae</taxon>
        <taxon>Oscillatoriophycideae</taxon>
        <taxon>Chroococcales</taxon>
        <taxon>Gomphosphaeriaceae</taxon>
        <taxon>Gomphosphaeria</taxon>
    </lineage>
</organism>
<evidence type="ECO:0000313" key="2">
    <source>
        <dbReference type="EMBL" id="MBR8828851.1"/>
    </source>
</evidence>
<evidence type="ECO:0000313" key="3">
    <source>
        <dbReference type="Proteomes" id="UP000767446"/>
    </source>
</evidence>
<dbReference type="GO" id="GO:0005509">
    <property type="term" value="F:calcium ion binding"/>
    <property type="evidence" value="ECO:0007669"/>
    <property type="project" value="InterPro"/>
</dbReference>
<proteinExistence type="predicted"/>
<dbReference type="InterPro" id="IPR001343">
    <property type="entry name" value="Hemolysn_Ca-bd"/>
</dbReference>
<dbReference type="InterPro" id="IPR011049">
    <property type="entry name" value="Serralysin-like_metalloprot_C"/>
</dbReference>
<dbReference type="Proteomes" id="UP000767446">
    <property type="component" value="Unassembled WGS sequence"/>
</dbReference>
<feature type="region of interest" description="Disordered" evidence="1">
    <location>
        <begin position="1"/>
        <end position="28"/>
    </location>
</feature>
<accession>A0A941JSR4</accession>
<reference evidence="2" key="1">
    <citation type="submission" date="2021-02" db="EMBL/GenBank/DDBJ databases">
        <title>Metagenome analyses of Stigonema ocellatum DSM 106950, Chlorogloea purpurea SAG 13.99 and Gomphosphaeria aponina DSM 107014.</title>
        <authorList>
            <person name="Marter P."/>
            <person name="Huang S."/>
        </authorList>
    </citation>
    <scope>NUCLEOTIDE SEQUENCE</scope>
    <source>
        <strain evidence="2">JP213</strain>
    </source>
</reference>
<sequence>MNGTGNSNPNILTGNGKNNRLDGGAGNDQLRGASGADVLIGGTGNDNLNGGAGADNMSGGKGNDVYTVDNIADVVTELVNEGNDIVNSLLAEYTLADNLERLTLGGVGNINGNGNNLSNLITGNSGDNILRGGAGADIFSFVGPTHGVDNILDFSGGDGEGDRIRVNSINFGGGLVKGRLKSDQFVIDTEATEAEHRFIYDNSLGRLFYDADGLGGNTQVHLATLTGNPELVASDIFIF</sequence>
<comment type="caution">
    <text evidence="2">The sequence shown here is derived from an EMBL/GenBank/DDBJ whole genome shotgun (WGS) entry which is preliminary data.</text>
</comment>